<evidence type="ECO:0000313" key="2">
    <source>
        <dbReference type="EMBL" id="QDF68783.1"/>
    </source>
</evidence>
<gene>
    <name evidence="2" type="ORF">FJK96_00335</name>
</gene>
<dbReference type="SUPFAM" id="SSF55729">
    <property type="entry name" value="Acyl-CoA N-acyltransferases (Nat)"/>
    <property type="match status" value="1"/>
</dbReference>
<dbReference type="Gene3D" id="3.40.630.30">
    <property type="match status" value="1"/>
</dbReference>
<dbReference type="Proteomes" id="UP000317728">
    <property type="component" value="Chromosome"/>
</dbReference>
<dbReference type="RefSeq" id="WP_078313458.1">
    <property type="nucleotide sequence ID" value="NZ_CP041150.1"/>
</dbReference>
<dbReference type="Pfam" id="PF13508">
    <property type="entry name" value="Acetyltransf_7"/>
    <property type="match status" value="1"/>
</dbReference>
<dbReference type="EMBL" id="CP041150">
    <property type="protein sequence ID" value="QDF68783.1"/>
    <property type="molecule type" value="Genomic_DNA"/>
</dbReference>
<dbReference type="CDD" id="cd04301">
    <property type="entry name" value="NAT_SF"/>
    <property type="match status" value="1"/>
</dbReference>
<accession>A0AB73TVJ6</accession>
<sequence>MPVKVPADFAELTGVDDRLLVSGWGTRPVNIFYLTEKPADHGLPEHLARYRLPVEASLKLNDIVIDEKDRGTGIGSQLLDAAVRYADIKGLPVWMCVAGERQGEGEKTNTERLVAWYKRYGFEMADDVARRRFEIDCRSHQEMVRYPHGWVPSFDELLGNM</sequence>
<name>A0AB73TVJ6_MYCCH</name>
<protein>
    <submittedName>
        <fullName evidence="2">GNAT family N-acetyltransferase</fullName>
    </submittedName>
</protein>
<organism evidence="2 3">
    <name type="scientific">Mycobacteroides chelonae</name>
    <name type="common">Mycobacterium chelonae</name>
    <dbReference type="NCBI Taxonomy" id="1774"/>
    <lineage>
        <taxon>Bacteria</taxon>
        <taxon>Bacillati</taxon>
        <taxon>Actinomycetota</taxon>
        <taxon>Actinomycetes</taxon>
        <taxon>Mycobacteriales</taxon>
        <taxon>Mycobacteriaceae</taxon>
        <taxon>Mycobacteroides</taxon>
    </lineage>
</organism>
<dbReference type="InterPro" id="IPR016181">
    <property type="entry name" value="Acyl_CoA_acyltransferase"/>
</dbReference>
<feature type="domain" description="N-acetyltransferase" evidence="1">
    <location>
        <begin position="58"/>
        <end position="123"/>
    </location>
</feature>
<dbReference type="GO" id="GO:0016747">
    <property type="term" value="F:acyltransferase activity, transferring groups other than amino-acyl groups"/>
    <property type="evidence" value="ECO:0007669"/>
    <property type="project" value="InterPro"/>
</dbReference>
<evidence type="ECO:0000313" key="3">
    <source>
        <dbReference type="Proteomes" id="UP000317728"/>
    </source>
</evidence>
<dbReference type="InterPro" id="IPR000182">
    <property type="entry name" value="GNAT_dom"/>
</dbReference>
<proteinExistence type="predicted"/>
<evidence type="ECO:0000259" key="1">
    <source>
        <dbReference type="Pfam" id="PF13508"/>
    </source>
</evidence>
<dbReference type="AlphaFoldDB" id="A0AB73TVJ6"/>
<reference evidence="2 3" key="1">
    <citation type="submission" date="2019-06" db="EMBL/GenBank/DDBJ databases">
        <title>Whole geneome sequnce of Mycobacteroides chelonae M77 isolated from bovine milk from Meghalaya, India.</title>
        <authorList>
            <person name="Vise E."/>
            <person name="Das S."/>
            <person name="Garg A."/>
            <person name="Ghatak S."/>
            <person name="Shakuntala I."/>
            <person name="Milton A.A.P."/>
            <person name="Karam A."/>
            <person name="Sanjukta R."/>
            <person name="Puro K."/>
            <person name="Sen A."/>
        </authorList>
    </citation>
    <scope>NUCLEOTIDE SEQUENCE [LARGE SCALE GENOMIC DNA]</scope>
    <source>
        <strain evidence="2 3">M77</strain>
    </source>
</reference>